<reference evidence="1" key="1">
    <citation type="journal article" date="2014" name="Front. Microbiol.">
        <title>High frequency of phylogenetically diverse reductive dehalogenase-homologous genes in deep subseafloor sedimentary metagenomes.</title>
        <authorList>
            <person name="Kawai M."/>
            <person name="Futagami T."/>
            <person name="Toyoda A."/>
            <person name="Takaki Y."/>
            <person name="Nishi S."/>
            <person name="Hori S."/>
            <person name="Arai W."/>
            <person name="Tsubouchi T."/>
            <person name="Morono Y."/>
            <person name="Uchiyama I."/>
            <person name="Ito T."/>
            <person name="Fujiyama A."/>
            <person name="Inagaki F."/>
            <person name="Takami H."/>
        </authorList>
    </citation>
    <scope>NUCLEOTIDE SEQUENCE</scope>
    <source>
        <strain evidence="1">Expedition CK06-06</strain>
    </source>
</reference>
<feature type="non-terminal residue" evidence="1">
    <location>
        <position position="143"/>
    </location>
</feature>
<dbReference type="EMBL" id="BARV01021153">
    <property type="protein sequence ID" value="GAI20443.1"/>
    <property type="molecule type" value="Genomic_DNA"/>
</dbReference>
<evidence type="ECO:0000313" key="1">
    <source>
        <dbReference type="EMBL" id="GAI20443.1"/>
    </source>
</evidence>
<name>X1LMX0_9ZZZZ</name>
<protein>
    <submittedName>
        <fullName evidence="1">Uncharacterized protein</fullName>
    </submittedName>
</protein>
<proteinExistence type="predicted"/>
<comment type="caution">
    <text evidence="1">The sequence shown here is derived from an EMBL/GenBank/DDBJ whole genome shotgun (WGS) entry which is preliminary data.</text>
</comment>
<sequence>MPTLTVYSSSSDGHLIAYSNIDYVTAQTAAIANQISTGLDYISTGQWYTSIGGWWYVERGGLFFDTSVLPDGCTIISATLTIVPYGTPLDNDFNLTVVSGADLADPLVAANFGDLLDDVISFGTSDTSDWVIDTATDITLNIA</sequence>
<organism evidence="1">
    <name type="scientific">marine sediment metagenome</name>
    <dbReference type="NCBI Taxonomy" id="412755"/>
    <lineage>
        <taxon>unclassified sequences</taxon>
        <taxon>metagenomes</taxon>
        <taxon>ecological metagenomes</taxon>
    </lineage>
</organism>
<accession>X1LMX0</accession>
<dbReference type="AlphaFoldDB" id="X1LMX0"/>
<gene>
    <name evidence="1" type="ORF">S06H3_35108</name>
</gene>